<dbReference type="AlphaFoldDB" id="A0A2I1D4W7"/>
<feature type="compositionally biased region" description="Basic and acidic residues" evidence="1">
    <location>
        <begin position="71"/>
        <end position="80"/>
    </location>
</feature>
<dbReference type="VEuPathDB" id="FungiDB:P168DRAFT_289770"/>
<feature type="compositionally biased region" description="Pro residues" evidence="1">
    <location>
        <begin position="82"/>
        <end position="98"/>
    </location>
</feature>
<evidence type="ECO:0000256" key="1">
    <source>
        <dbReference type="SAM" id="MobiDB-lite"/>
    </source>
</evidence>
<dbReference type="PANTHER" id="PTHR28139">
    <property type="entry name" value="UPF0768 PROTEIN YBL029C-A"/>
    <property type="match status" value="1"/>
</dbReference>
<protein>
    <recommendedName>
        <fullName evidence="4">Rhodopsin family protein</fullName>
    </recommendedName>
</protein>
<comment type="caution">
    <text evidence="2">The sequence shown here is derived from an EMBL/GenBank/DDBJ whole genome shotgun (WGS) entry which is preliminary data.</text>
</comment>
<evidence type="ECO:0008006" key="4">
    <source>
        <dbReference type="Google" id="ProtNLM"/>
    </source>
</evidence>
<dbReference type="PANTHER" id="PTHR28139:SF1">
    <property type="entry name" value="UPF0768 PROTEIN YBL029C-A"/>
    <property type="match status" value="1"/>
</dbReference>
<evidence type="ECO:0000313" key="3">
    <source>
        <dbReference type="Proteomes" id="UP000234254"/>
    </source>
</evidence>
<dbReference type="OrthoDB" id="5545479at2759"/>
<gene>
    <name evidence="2" type="ORF">P168DRAFT_289770</name>
</gene>
<feature type="region of interest" description="Disordered" evidence="1">
    <location>
        <begin position="71"/>
        <end position="138"/>
    </location>
</feature>
<reference evidence="2" key="1">
    <citation type="submission" date="2016-12" db="EMBL/GenBank/DDBJ databases">
        <title>The genomes of Aspergillus section Nigri reveals drivers in fungal speciation.</title>
        <authorList>
            <consortium name="DOE Joint Genome Institute"/>
            <person name="Vesth T.C."/>
            <person name="Nybo J."/>
            <person name="Theobald S."/>
            <person name="Brandl J."/>
            <person name="Frisvad J.C."/>
            <person name="Nielsen K.F."/>
            <person name="Lyhne E.K."/>
            <person name="Kogle M.E."/>
            <person name="Kuo A."/>
            <person name="Riley R."/>
            <person name="Clum A."/>
            <person name="Nolan M."/>
            <person name="Lipzen A."/>
            <person name="Salamov A."/>
            <person name="Henrissat B."/>
            <person name="Wiebenga A."/>
            <person name="De vries R.P."/>
            <person name="Grigoriev I.V."/>
            <person name="Mortensen U.H."/>
            <person name="Andersen M.R."/>
            <person name="Baker S.E."/>
        </authorList>
    </citation>
    <scope>NUCLEOTIDE SEQUENCE</scope>
    <source>
        <strain evidence="2">IBT 28561</strain>
    </source>
</reference>
<dbReference type="GeneID" id="36544594"/>
<sequence length="138" mass="15348">MAICITFGTHEFSSMLEGYEQVRAYCYNCQHYNGHCVTRWPWFTICFIPAIPLSMGKYKEVRCYTCNFTQDLKDRPDITPETRPPQGIPGGPGPPPPGFYGNYPQYAQHPPPQQQQQGPPVASGAGGPGQGQQGYGYK</sequence>
<evidence type="ECO:0000313" key="2">
    <source>
        <dbReference type="EMBL" id="PKY04914.1"/>
    </source>
</evidence>
<name>A0A2I1D4W7_ASPC2</name>
<dbReference type="EMBL" id="MSFM01000005">
    <property type="protein sequence ID" value="PKY04914.1"/>
    <property type="molecule type" value="Genomic_DNA"/>
</dbReference>
<dbReference type="RefSeq" id="XP_024693508.1">
    <property type="nucleotide sequence ID" value="XM_024837070.1"/>
</dbReference>
<organism evidence="2 3">
    <name type="scientific">Aspergillus campestris (strain IBT 28561)</name>
    <dbReference type="NCBI Taxonomy" id="1392248"/>
    <lineage>
        <taxon>Eukaryota</taxon>
        <taxon>Fungi</taxon>
        <taxon>Dikarya</taxon>
        <taxon>Ascomycota</taxon>
        <taxon>Pezizomycotina</taxon>
        <taxon>Eurotiomycetes</taxon>
        <taxon>Eurotiomycetidae</taxon>
        <taxon>Eurotiales</taxon>
        <taxon>Aspergillaceae</taxon>
        <taxon>Aspergillus</taxon>
        <taxon>Aspergillus subgen. Circumdati</taxon>
    </lineage>
</organism>
<accession>A0A2I1D4W7</accession>
<dbReference type="Proteomes" id="UP000234254">
    <property type="component" value="Unassembled WGS sequence"/>
</dbReference>
<feature type="compositionally biased region" description="Low complexity" evidence="1">
    <location>
        <begin position="103"/>
        <end position="123"/>
    </location>
</feature>
<proteinExistence type="predicted"/>
<keyword evidence="3" id="KW-1185">Reference proteome</keyword>
<feature type="compositionally biased region" description="Gly residues" evidence="1">
    <location>
        <begin position="124"/>
        <end position="138"/>
    </location>
</feature>